<dbReference type="STRING" id="76947.GCA_002080435_01354"/>
<dbReference type="eggNOG" id="COG2718">
    <property type="taxonomic scope" value="Bacteria"/>
</dbReference>
<evidence type="ECO:0008006" key="4">
    <source>
        <dbReference type="Google" id="ProtNLM"/>
    </source>
</evidence>
<sequence>MMRPKNEIPRKQARLILIRQFKGNAAPIPELNNHTIRREFSVATRFIATACESQFLQQGFQERLSHWNRQRLAPAYPGDWEERFQQDQVMLRLEHGFVEELRSRIRDRASQAPTDPDGFIQWFEALEQSGPGQHDALFPWLAEEAERDEIRWFLTQEAAGEAGFDDLVALTQVKLPDSPKLELARNYWDEMGRGNAKGMHGPMLAQLVTTLDLSPSIEATVWESLALANAMTAMATNRCYAWHSVGALGVIELTAPGRSAHTARALRRIGLTQSERRYFDLHAVLDVKHSRDWNELAIKPLVAQDPRRATAIAEGALIRLSCGERCFDRYRAHFGLG</sequence>
<evidence type="ECO:0000256" key="1">
    <source>
        <dbReference type="ARBA" id="ARBA00023002"/>
    </source>
</evidence>
<dbReference type="PANTHER" id="PTHR40279">
    <property type="entry name" value="PQQC-LIKE PROTEIN"/>
    <property type="match status" value="1"/>
</dbReference>
<proteinExistence type="predicted"/>
<dbReference type="AlphaFoldDB" id="A0A086PAL3"/>
<dbReference type="InterPro" id="IPR016084">
    <property type="entry name" value="Haem_Oase-like_multi-hlx"/>
</dbReference>
<accession>A0A086PAL3</accession>
<organism evidence="2 3">
    <name type="scientific">Sphingobium herbicidovorans (strain ATCC 700291 / DSM 11019 / CCUG 56400 / KCTC 2939 / LMG 18315 / NBRC 16415 / MH)</name>
    <name type="common">Sphingomonas herbicidovorans</name>
    <dbReference type="NCBI Taxonomy" id="1219045"/>
    <lineage>
        <taxon>Bacteria</taxon>
        <taxon>Pseudomonadati</taxon>
        <taxon>Pseudomonadota</taxon>
        <taxon>Alphaproteobacteria</taxon>
        <taxon>Sphingomonadales</taxon>
        <taxon>Sphingomonadaceae</taxon>
        <taxon>Sphingobium</taxon>
    </lineage>
</organism>
<protein>
    <recommendedName>
        <fullName evidence="4">Iron-containing redox enzyme family protein</fullName>
    </recommendedName>
</protein>
<dbReference type="SMART" id="SM01236">
    <property type="entry name" value="Haem_oxygenase_2"/>
    <property type="match status" value="1"/>
</dbReference>
<evidence type="ECO:0000313" key="2">
    <source>
        <dbReference type="EMBL" id="KFG90431.1"/>
    </source>
</evidence>
<dbReference type="PATRIC" id="fig|1219045.3.peg.1670"/>
<name>A0A086PAL3_SPHHM</name>
<dbReference type="Pfam" id="PF14518">
    <property type="entry name" value="Haem_oxygenas_2"/>
    <property type="match status" value="1"/>
</dbReference>
<dbReference type="Gene3D" id="1.20.910.10">
    <property type="entry name" value="Heme oxygenase-like"/>
    <property type="match status" value="1"/>
</dbReference>
<dbReference type="GO" id="GO:0016491">
    <property type="term" value="F:oxidoreductase activity"/>
    <property type="evidence" value="ECO:0007669"/>
    <property type="project" value="UniProtKB-KW"/>
</dbReference>
<dbReference type="InterPro" id="IPR039068">
    <property type="entry name" value="PqqC-like"/>
</dbReference>
<reference evidence="2" key="1">
    <citation type="submission" date="2014-08" db="EMBL/GenBank/DDBJ databases">
        <title>Draft genome sequences of Sphingobium herbicidovorans.</title>
        <authorList>
            <person name="Gan H.M."/>
            <person name="Gan H.Y."/>
            <person name="Savka M.A."/>
        </authorList>
    </citation>
    <scope>NUCLEOTIDE SEQUENCE [LARGE SCALE GENOMIC DNA]</scope>
    <source>
        <strain evidence="2">NBRC 16415</strain>
    </source>
</reference>
<dbReference type="SUPFAM" id="SSF48613">
    <property type="entry name" value="Heme oxygenase-like"/>
    <property type="match status" value="1"/>
</dbReference>
<keyword evidence="3" id="KW-1185">Reference proteome</keyword>
<dbReference type="Proteomes" id="UP000024284">
    <property type="component" value="Unassembled WGS sequence"/>
</dbReference>
<comment type="caution">
    <text evidence="2">The sequence shown here is derived from an EMBL/GenBank/DDBJ whole genome shotgun (WGS) entry which is preliminary data.</text>
</comment>
<dbReference type="EMBL" id="JFZA02000012">
    <property type="protein sequence ID" value="KFG90431.1"/>
    <property type="molecule type" value="Genomic_DNA"/>
</dbReference>
<gene>
    <name evidence="2" type="ORF">BV98_001635</name>
</gene>
<evidence type="ECO:0000313" key="3">
    <source>
        <dbReference type="Proteomes" id="UP000024284"/>
    </source>
</evidence>
<keyword evidence="1" id="KW-0560">Oxidoreductase</keyword>
<dbReference type="PANTHER" id="PTHR40279:SF3">
    <property type="entry name" value="4-AMINOBENZOATE SYNTHASE"/>
    <property type="match status" value="1"/>
</dbReference>